<keyword evidence="2" id="KW-0812">Transmembrane</keyword>
<dbReference type="RefSeq" id="WP_076763933.1">
    <property type="nucleotide sequence ID" value="NZ_JARMMK010000008.1"/>
</dbReference>
<feature type="domain" description="DUF1980" evidence="4">
    <location>
        <begin position="153"/>
        <end position="282"/>
    </location>
</feature>
<dbReference type="Pfam" id="PF09323">
    <property type="entry name" value="DUF1980"/>
    <property type="match status" value="1"/>
</dbReference>
<dbReference type="OrthoDB" id="9770408at2"/>
<evidence type="ECO:0000313" key="6">
    <source>
        <dbReference type="Proteomes" id="UP000187367"/>
    </source>
</evidence>
<dbReference type="PANTHER" id="PTHR40047">
    <property type="entry name" value="UPF0703 PROTEIN YCGQ"/>
    <property type="match status" value="1"/>
</dbReference>
<keyword evidence="2" id="KW-0472">Membrane</keyword>
<dbReference type="EMBL" id="MTJL01000033">
    <property type="protein sequence ID" value="OMI01808.1"/>
    <property type="molecule type" value="Genomic_DNA"/>
</dbReference>
<protein>
    <submittedName>
        <fullName evidence="5">TIGR03943 family protein</fullName>
    </submittedName>
</protein>
<proteinExistence type="predicted"/>
<keyword evidence="6" id="KW-1185">Reference proteome</keyword>
<evidence type="ECO:0000256" key="2">
    <source>
        <dbReference type="SAM" id="Phobius"/>
    </source>
</evidence>
<evidence type="ECO:0000313" key="5">
    <source>
        <dbReference type="EMBL" id="OMI01808.1"/>
    </source>
</evidence>
<dbReference type="Pfam" id="PF21537">
    <property type="entry name" value="DUF1980_C"/>
    <property type="match status" value="1"/>
</dbReference>
<dbReference type="NCBIfam" id="TIGR03943">
    <property type="entry name" value="TIGR03943 family putative permease subunit"/>
    <property type="match status" value="1"/>
</dbReference>
<evidence type="ECO:0000259" key="3">
    <source>
        <dbReference type="Pfam" id="PF09323"/>
    </source>
</evidence>
<feature type="domain" description="DUF1980" evidence="3">
    <location>
        <begin position="9"/>
        <end position="119"/>
    </location>
</feature>
<name>A0A1R1QEG3_9BACI</name>
<dbReference type="InterPro" id="IPR052955">
    <property type="entry name" value="UPF0703_membrane_permease"/>
</dbReference>
<evidence type="ECO:0000259" key="4">
    <source>
        <dbReference type="Pfam" id="PF21537"/>
    </source>
</evidence>
<comment type="caution">
    <text evidence="5">The sequence shown here is derived from an EMBL/GenBank/DDBJ whole genome shotgun (WGS) entry which is preliminary data.</text>
</comment>
<feature type="transmembrane region" description="Helical" evidence="2">
    <location>
        <begin position="83"/>
        <end position="108"/>
    </location>
</feature>
<evidence type="ECO:0000256" key="1">
    <source>
        <dbReference type="SAM" id="MobiDB-lite"/>
    </source>
</evidence>
<sequence>MVFQPQQFLRALILAAFSGFIFKLHHTGEINRLINPKYEYTSMIAAGAFAFLFVIQLSRIWITRHDKHENCGCDHDHGQSKPFIIKMIHYAVIALPLITGFTFAPAVLNSSVAANKGTMLTKTELGPDAENSGHVTTPEIQKERSESTIPKTAFDRKMAQFKQQNPLMMKDDMFADYYDEISDHLDRYIGKQVKVKGFVHKETGLKEHQLVVSRFLITHCIADASLIGFLAEWDGAEDLKRDTWIEIEGILGKASYHGTVIPIIQAKQWKVIKEPKHPYVYPSSINMTE</sequence>
<dbReference type="InterPro" id="IPR048447">
    <property type="entry name" value="DUF1980_C"/>
</dbReference>
<dbReference type="Proteomes" id="UP000187367">
    <property type="component" value="Unassembled WGS sequence"/>
</dbReference>
<gene>
    <name evidence="5" type="ORF">BW143_16425</name>
</gene>
<dbReference type="PANTHER" id="PTHR40047:SF1">
    <property type="entry name" value="UPF0703 PROTEIN YCGQ"/>
    <property type="match status" value="1"/>
</dbReference>
<dbReference type="AlphaFoldDB" id="A0A1R1QEG3"/>
<keyword evidence="2" id="KW-1133">Transmembrane helix</keyword>
<organism evidence="5 6">
    <name type="scientific">Bacillus swezeyi</name>
    <dbReference type="NCBI Taxonomy" id="1925020"/>
    <lineage>
        <taxon>Bacteria</taxon>
        <taxon>Bacillati</taxon>
        <taxon>Bacillota</taxon>
        <taxon>Bacilli</taxon>
        <taxon>Bacillales</taxon>
        <taxon>Bacillaceae</taxon>
        <taxon>Bacillus</taxon>
    </lineage>
</organism>
<accession>A0A1R1RGP3</accession>
<dbReference type="InterPro" id="IPR048493">
    <property type="entry name" value="DUF1980_N"/>
</dbReference>
<dbReference type="InterPro" id="IPR015402">
    <property type="entry name" value="DUF1980"/>
</dbReference>
<reference evidence="5 6" key="1">
    <citation type="submission" date="2017-01" db="EMBL/GenBank/DDBJ databases">
        <title>Bacillus phylogenomics.</title>
        <authorList>
            <person name="Dunlap C."/>
        </authorList>
    </citation>
    <scope>NUCLEOTIDE SEQUENCE [LARGE SCALE GENOMIC DNA]</scope>
    <source>
        <strain evidence="5 6">NRRL B-41282</strain>
    </source>
</reference>
<feature type="region of interest" description="Disordered" evidence="1">
    <location>
        <begin position="123"/>
        <end position="147"/>
    </location>
</feature>
<feature type="transmembrane region" description="Helical" evidence="2">
    <location>
        <begin position="43"/>
        <end position="62"/>
    </location>
</feature>
<accession>A0A1R1QEG3</accession>